<dbReference type="SUPFAM" id="SSF56801">
    <property type="entry name" value="Acetyl-CoA synthetase-like"/>
    <property type="match status" value="1"/>
</dbReference>
<dbReference type="GO" id="GO:0016405">
    <property type="term" value="F:CoA-ligase activity"/>
    <property type="evidence" value="ECO:0007669"/>
    <property type="project" value="TreeGrafter"/>
</dbReference>
<protein>
    <submittedName>
        <fullName evidence="2">Feruloyl-CoA synthase</fullName>
    </submittedName>
</protein>
<accession>A0A849I4F1</accession>
<dbReference type="InterPro" id="IPR000873">
    <property type="entry name" value="AMP-dep_synth/lig_dom"/>
</dbReference>
<evidence type="ECO:0000313" key="2">
    <source>
        <dbReference type="EMBL" id="NNM72211.1"/>
    </source>
</evidence>
<proteinExistence type="predicted"/>
<feature type="domain" description="AMP-dependent synthetase/ligase" evidence="1">
    <location>
        <begin position="59"/>
        <end position="435"/>
    </location>
</feature>
<dbReference type="EMBL" id="JABEPP010000002">
    <property type="protein sequence ID" value="NNM72211.1"/>
    <property type="molecule type" value="Genomic_DNA"/>
</dbReference>
<gene>
    <name evidence="2" type="ORF">HJG44_07355</name>
</gene>
<dbReference type="AlphaFoldDB" id="A0A849I4F1"/>
<dbReference type="Gene3D" id="3.40.50.12780">
    <property type="entry name" value="N-terminal domain of ligase-like"/>
    <property type="match status" value="1"/>
</dbReference>
<keyword evidence="3" id="KW-1185">Reference proteome</keyword>
<dbReference type="PANTHER" id="PTHR24096">
    <property type="entry name" value="LONG-CHAIN-FATTY-ACID--COA LIGASE"/>
    <property type="match status" value="1"/>
</dbReference>
<organism evidence="2 3">
    <name type="scientific">Enterovirga aerilata</name>
    <dbReference type="NCBI Taxonomy" id="2730920"/>
    <lineage>
        <taxon>Bacteria</taxon>
        <taxon>Pseudomonadati</taxon>
        <taxon>Pseudomonadota</taxon>
        <taxon>Alphaproteobacteria</taxon>
        <taxon>Hyphomicrobiales</taxon>
        <taxon>Methylobacteriaceae</taxon>
        <taxon>Enterovirga</taxon>
    </lineage>
</organism>
<dbReference type="Pfam" id="PF00501">
    <property type="entry name" value="AMP-binding"/>
    <property type="match status" value="1"/>
</dbReference>
<dbReference type="RefSeq" id="WP_171217704.1">
    <property type="nucleotide sequence ID" value="NZ_JABEPP010000002.1"/>
</dbReference>
<dbReference type="InterPro" id="IPR020845">
    <property type="entry name" value="AMP-binding_CS"/>
</dbReference>
<comment type="caution">
    <text evidence="2">The sequence shown here is derived from an EMBL/GenBank/DDBJ whole genome shotgun (WGS) entry which is preliminary data.</text>
</comment>
<reference evidence="2 3" key="1">
    <citation type="submission" date="2020-04" db="EMBL/GenBank/DDBJ databases">
        <title>Enterovirga sp. isolate from soil.</title>
        <authorList>
            <person name="Chea S."/>
            <person name="Kim D.-U."/>
        </authorList>
    </citation>
    <scope>NUCLEOTIDE SEQUENCE [LARGE SCALE GENOMIC DNA]</scope>
    <source>
        <strain evidence="2 3">DB1703</strain>
    </source>
</reference>
<evidence type="ECO:0000313" key="3">
    <source>
        <dbReference type="Proteomes" id="UP000564885"/>
    </source>
</evidence>
<sequence length="626" mass="67488">MSAERAADPAPSGHPFRSVRLATDRHIFDRRADGTVYVRCEEPLGPYAARVTDWLVRFASEATDRTFVAKRDRSGAWQRLTYGDALSRAERLGAALLSRGLSAERPLVILSGADLDHAALALAAMHVGVPYAPVSPAYSAFGGAYERLRDILSLLTPGLVYAGEAAAFGPAIAATLPPDVEVVIREGTLVDRKATFLAEFEAGRGQQIAAAHQGVGPDTIAKFLFTSGSTGLPKAVVTTHRMLCANAAQLQASFPFLTEEPPVLIDWLPWHHVFGGSHNFDIVLSNGGSLYIDDGRPTPALIGETVRNLREIAPTAYFTVPKGYESLIPHLRNDDALRESFYRRLKLTFFAAAGLPQPIWDALDGISVSHAGERIPMLTGLGATETAPFALVCRPDQCRSGRVGLPVRGVELKLAPVEDKLEARVRGPNVTPGYWRNPELSAAARDEEGFYRFGDALRFVDPAKPEIGLYFDGRLNEDFKLTTGVWVSVGPLRAQFLNAAAPLARDIAIAGEGRDAVMGLIVPDMEECRALCPDLDAAVPAAEVLADERVRAAFARVLSRLAQASTGSSNRIAGALLLDKPPSIDLNEVTDKGSINQRATLRNRAALVEELYAEPPSPRVIRPGDA</sequence>
<name>A0A849I4F1_9HYPH</name>
<dbReference type="Proteomes" id="UP000564885">
    <property type="component" value="Unassembled WGS sequence"/>
</dbReference>
<dbReference type="PROSITE" id="PS00455">
    <property type="entry name" value="AMP_BINDING"/>
    <property type="match status" value="1"/>
</dbReference>
<dbReference type="InterPro" id="IPR042099">
    <property type="entry name" value="ANL_N_sf"/>
</dbReference>
<dbReference type="PANTHER" id="PTHR24096:SF420">
    <property type="entry name" value="LONG-CHAIN-FATTY-ACID--COA LIGASE-RELATED"/>
    <property type="match status" value="1"/>
</dbReference>
<evidence type="ECO:0000259" key="1">
    <source>
        <dbReference type="Pfam" id="PF00501"/>
    </source>
</evidence>